<keyword evidence="3" id="KW-1185">Reference proteome</keyword>
<gene>
    <name evidence="2" type="ORF">PG997_007885</name>
</gene>
<evidence type="ECO:0000313" key="3">
    <source>
        <dbReference type="Proteomes" id="UP001433268"/>
    </source>
</evidence>
<comment type="caution">
    <text evidence="2">The sequence shown here is derived from an EMBL/GenBank/DDBJ whole genome shotgun (WGS) entry which is preliminary data.</text>
</comment>
<dbReference type="GeneID" id="92045260"/>
<accession>A0ABR1W9G8</accession>
<dbReference type="Proteomes" id="UP001433268">
    <property type="component" value="Unassembled WGS sequence"/>
</dbReference>
<feature type="signal peptide" evidence="1">
    <location>
        <begin position="1"/>
        <end position="29"/>
    </location>
</feature>
<organism evidence="2 3">
    <name type="scientific">Apiospora hydei</name>
    <dbReference type="NCBI Taxonomy" id="1337664"/>
    <lineage>
        <taxon>Eukaryota</taxon>
        <taxon>Fungi</taxon>
        <taxon>Dikarya</taxon>
        <taxon>Ascomycota</taxon>
        <taxon>Pezizomycotina</taxon>
        <taxon>Sordariomycetes</taxon>
        <taxon>Xylariomycetidae</taxon>
        <taxon>Amphisphaeriales</taxon>
        <taxon>Apiosporaceae</taxon>
        <taxon>Apiospora</taxon>
    </lineage>
</organism>
<protein>
    <submittedName>
        <fullName evidence="2">Uncharacterized protein</fullName>
    </submittedName>
</protein>
<keyword evidence="1" id="KW-0732">Signal</keyword>
<proteinExistence type="predicted"/>
<dbReference type="EMBL" id="JAQQWN010000006">
    <property type="protein sequence ID" value="KAK8080067.1"/>
    <property type="molecule type" value="Genomic_DNA"/>
</dbReference>
<evidence type="ECO:0000256" key="1">
    <source>
        <dbReference type="SAM" id="SignalP"/>
    </source>
</evidence>
<dbReference type="RefSeq" id="XP_066667542.1">
    <property type="nucleotide sequence ID" value="XM_066812200.1"/>
</dbReference>
<reference evidence="2 3" key="1">
    <citation type="submission" date="2023-01" db="EMBL/GenBank/DDBJ databases">
        <title>Analysis of 21 Apiospora genomes using comparative genomics revels a genus with tremendous synthesis potential of carbohydrate active enzymes and secondary metabolites.</title>
        <authorList>
            <person name="Sorensen T."/>
        </authorList>
    </citation>
    <scope>NUCLEOTIDE SEQUENCE [LARGE SCALE GENOMIC DNA]</scope>
    <source>
        <strain evidence="2 3">CBS 114990</strain>
    </source>
</reference>
<sequence>MQFTFTSTKALASALLLSSLAAALPAATATNEGSVSLPEGVVAITSVLNANGTETCDPLECSCMDDAAGVVRCVVPLGGDRTKCAAMCTGINRHT</sequence>
<evidence type="ECO:0000313" key="2">
    <source>
        <dbReference type="EMBL" id="KAK8080067.1"/>
    </source>
</evidence>
<feature type="chain" id="PRO_5046498522" evidence="1">
    <location>
        <begin position="30"/>
        <end position="95"/>
    </location>
</feature>
<name>A0ABR1W9G8_9PEZI</name>